<reference evidence="2 3" key="1">
    <citation type="journal article" date="2013" name="Mol. Biol.">
        <title>Apoptin enhances the oncolytic activity of vaccinia virus in vitro.</title>
        <authorList>
            <person name="Kochneva G.V."/>
            <person name="Babkina I.N."/>
            <person name="Lupan T.A."/>
            <person name="Grazhdantseva A.A."/>
            <person name="Yudin P.V."/>
            <person name="Sivolobova G.F."/>
            <person name="Shvalov A.N."/>
            <person name="Popov E.G."/>
            <person name="Babkin I.V."/>
            <person name="Netesov S.V."/>
            <person name="Chumakov P.M."/>
        </authorList>
    </citation>
    <scope>NUCLEOTIDE SEQUENCE [LARGE SCALE GENOMIC DNA]</scope>
    <source>
        <strain evidence="2">L-IVP</strain>
    </source>
</reference>
<proteinExistence type="predicted"/>
<dbReference type="EMBL" id="KP233807">
    <property type="protein sequence ID" value="AIZ72956.1"/>
    <property type="molecule type" value="Genomic_DNA"/>
</dbReference>
<sequence>MKSVLYSYILFLSCIIINGRDIAPHAPSDGKCKDNEYKRHNLCPGTYASRLCDSKTNTQCTPCGSGTFTSRNNHLPACLSCNGRRDRVTRLTIESVNALPDIIVFSKDHPDSQTKCGIGYGDVICSPCGLGTYSHTVSSADKCEPVPSNTFNYIDVEINLYPVNDTSCTRTTTTGLSESISTSELTITMNHKDCDPVFRDGYFSVLNKVATSGFFTGERCAL</sequence>
<dbReference type="Proteomes" id="UP000136774">
    <property type="component" value="Segment"/>
</dbReference>
<gene>
    <name evidence="2" type="primary">212</name>
</gene>
<reference evidence="2 3" key="2">
    <citation type="journal article" date="2014" name="Oncotarget">
        <title>Apoptin enhances the oncolytic properties of vaccinia virus and modifies mechanisms of tumor regression.</title>
        <authorList>
            <person name="Kochneva G."/>
            <person name="Zonov E."/>
            <person name="Grazhdantseva A."/>
            <person name="Yunusova A."/>
            <person name="Sibolobova G."/>
            <person name="Popov E."/>
            <person name="Taranov O."/>
            <person name="Netesov S."/>
            <person name="Chumakov P."/>
            <person name="Ryabchikova E."/>
        </authorList>
    </citation>
    <scope>NUCLEOTIDE SEQUENCE [LARGE SCALE GENOMIC DNA]</scope>
    <source>
        <strain evidence="2">L-IVP</strain>
    </source>
</reference>
<evidence type="ECO:0000313" key="3">
    <source>
        <dbReference type="Proteomes" id="UP000136774"/>
    </source>
</evidence>
<dbReference type="InterPro" id="IPR010806">
    <property type="entry name" value="Poxvirus_TNF-rcpt-II_C"/>
</dbReference>
<evidence type="ECO:0000259" key="1">
    <source>
        <dbReference type="Pfam" id="PF07190"/>
    </source>
</evidence>
<organism evidence="2 3">
    <name type="scientific">Vaccinia virus</name>
    <name type="common">VACV</name>
    <name type="synonym">Orthopoxvirus vaccinia</name>
    <dbReference type="NCBI Taxonomy" id="10245"/>
    <lineage>
        <taxon>Viruses</taxon>
        <taxon>Varidnaviria</taxon>
        <taxon>Bamfordvirae</taxon>
        <taxon>Nucleocytoviricota</taxon>
        <taxon>Pokkesviricetes</taxon>
        <taxon>Chitovirales</taxon>
        <taxon>Poxviridae</taxon>
        <taxon>Chordopoxvirinae</taxon>
        <taxon>Orthopoxvirus</taxon>
    </lineage>
</organism>
<dbReference type="SUPFAM" id="SSF57586">
    <property type="entry name" value="TNF receptor-like"/>
    <property type="match status" value="1"/>
</dbReference>
<evidence type="ECO:0000313" key="2">
    <source>
        <dbReference type="EMBL" id="AIZ72956.1"/>
    </source>
</evidence>
<name>A0A0R5TSF4_VACCV</name>
<dbReference type="Gene3D" id="2.10.50.10">
    <property type="entry name" value="Tumor Necrosis Factor Receptor, subunit A, domain 2"/>
    <property type="match status" value="1"/>
</dbReference>
<protein>
    <submittedName>
        <fullName evidence="2">TNF-alpha-receptor-like protein</fullName>
    </submittedName>
</protein>
<feature type="domain" description="Poxvirus TNF receptor-II C-terminal" evidence="1">
    <location>
        <begin position="147"/>
        <end position="213"/>
    </location>
</feature>
<dbReference type="Gene3D" id="2.60.240.20">
    <property type="match status" value="1"/>
</dbReference>
<dbReference type="Pfam" id="PF07190">
    <property type="entry name" value="CrmD_SECRET"/>
    <property type="match status" value="1"/>
</dbReference>
<accession>A0A0R5TSF4</accession>
<keyword evidence="2" id="KW-0675">Receptor</keyword>